<dbReference type="InterPro" id="IPR008893">
    <property type="entry name" value="WGR_domain"/>
</dbReference>
<dbReference type="NCBIfam" id="NF038076">
    <property type="entry name" value="fam_STM4015"/>
    <property type="match status" value="1"/>
</dbReference>
<dbReference type="Gene3D" id="2.20.140.10">
    <property type="entry name" value="WGR domain"/>
    <property type="match status" value="1"/>
</dbReference>
<reference evidence="2 3" key="1">
    <citation type="submission" date="2023-10" db="EMBL/GenBank/DDBJ databases">
        <title>Rubellicoccus peritrichatus gen. nov., sp. nov., isolated from an algae of coral reef tank.</title>
        <authorList>
            <person name="Luo J."/>
        </authorList>
    </citation>
    <scope>NUCLEOTIDE SEQUENCE [LARGE SCALE GENOMIC DNA]</scope>
    <source>
        <strain evidence="2 3">CR14</strain>
    </source>
</reference>
<dbReference type="KEGG" id="puo:RZN69_12090"/>
<dbReference type="Proteomes" id="UP001304300">
    <property type="component" value="Chromosome"/>
</dbReference>
<dbReference type="InterPro" id="IPR036930">
    <property type="entry name" value="WGR_dom_sf"/>
</dbReference>
<accession>A0AAQ3L5G6</accession>
<name>A0AAQ3L5G6_9BACT</name>
<dbReference type="SUPFAM" id="SSF52047">
    <property type="entry name" value="RNI-like"/>
    <property type="match status" value="1"/>
</dbReference>
<keyword evidence="3" id="KW-1185">Reference proteome</keyword>
<dbReference type="Pfam" id="PF05406">
    <property type="entry name" value="WGR"/>
    <property type="match status" value="1"/>
</dbReference>
<dbReference type="InterPro" id="IPR049809">
    <property type="entry name" value="YehF/YfeS-like_WGR"/>
</dbReference>
<gene>
    <name evidence="2" type="ORF">RZN69_12090</name>
</gene>
<dbReference type="PROSITE" id="PS51977">
    <property type="entry name" value="WGR"/>
    <property type="match status" value="1"/>
</dbReference>
<dbReference type="SUPFAM" id="SSF142921">
    <property type="entry name" value="WGR domain-like"/>
    <property type="match status" value="1"/>
</dbReference>
<evidence type="ECO:0000259" key="1">
    <source>
        <dbReference type="PROSITE" id="PS51977"/>
    </source>
</evidence>
<organism evidence="2 3">
    <name type="scientific">Rubellicoccus peritrichatus</name>
    <dbReference type="NCBI Taxonomy" id="3080537"/>
    <lineage>
        <taxon>Bacteria</taxon>
        <taxon>Pseudomonadati</taxon>
        <taxon>Verrucomicrobiota</taxon>
        <taxon>Opitutia</taxon>
        <taxon>Puniceicoccales</taxon>
        <taxon>Cerasicoccaceae</taxon>
        <taxon>Rubellicoccus</taxon>
    </lineage>
</organism>
<evidence type="ECO:0000313" key="3">
    <source>
        <dbReference type="Proteomes" id="UP001304300"/>
    </source>
</evidence>
<proteinExistence type="predicted"/>
<dbReference type="AlphaFoldDB" id="A0AAQ3L5G6"/>
<protein>
    <submittedName>
        <fullName evidence="2">STM4015 family protein</fullName>
    </submittedName>
</protein>
<dbReference type="RefSeq" id="WP_317831222.1">
    <property type="nucleotide sequence ID" value="NZ_CP136920.1"/>
</dbReference>
<feature type="domain" description="WGR" evidence="1">
    <location>
        <begin position="1"/>
        <end position="80"/>
    </location>
</feature>
<dbReference type="InterPro" id="IPR047722">
    <property type="entry name" value="STM4015-like"/>
</dbReference>
<sequence length="403" mass="44951">MKRCELVYMDAKSSKFWNLELNGSRHSLAYGRIGTDGQKKEKDFDSEEKAEAAFHKLVKEKMAKGYVEAAGSGVESCGHVSNDTNLPLISFSSINHKDEVYDNVKTFVGKRVLDYDPEKASRDTSKLIYRFRSDWDEDVCEEHLKHFIDSDASLEATGIIIGAWHGDDPENSPESVIKLLIDNKERLPKLAAIYLGDITSEENEMSWIYQTDVSPLFEGFPQLQLLRTRGGQDLALSKPDHPNLRALALESGGLPVEVIRSICTSNFPNLEYLEIWLGTDEYGGNSSVQDLQPILAGKLFPKLKYLGLRNCDYVDDIAGVIVNSPIIDRIETLDLSLGTLTDAGAKALLSLPQNGTLKKLNIHHHYVSGSLVKELNQLDIAVDTSNPSEMEDDDEWRFVAVGE</sequence>
<evidence type="ECO:0000313" key="2">
    <source>
        <dbReference type="EMBL" id="WOO39356.1"/>
    </source>
</evidence>
<dbReference type="CDD" id="cd07996">
    <property type="entry name" value="WGR_MMR_like"/>
    <property type="match status" value="1"/>
</dbReference>
<dbReference type="EMBL" id="CP136920">
    <property type="protein sequence ID" value="WOO39356.1"/>
    <property type="molecule type" value="Genomic_DNA"/>
</dbReference>
<dbReference type="Gene3D" id="3.80.10.10">
    <property type="entry name" value="Ribonuclease Inhibitor"/>
    <property type="match status" value="1"/>
</dbReference>
<dbReference type="SMART" id="SM00773">
    <property type="entry name" value="WGR"/>
    <property type="match status" value="1"/>
</dbReference>
<dbReference type="InterPro" id="IPR032675">
    <property type="entry name" value="LRR_dom_sf"/>
</dbReference>